<feature type="short sequence motif" description="TFG box" evidence="3">
    <location>
        <begin position="379"/>
        <end position="399"/>
    </location>
</feature>
<feature type="non-terminal residue" evidence="8">
    <location>
        <position position="1"/>
    </location>
</feature>
<evidence type="ECO:0000313" key="9">
    <source>
        <dbReference type="Proteomes" id="UP001151699"/>
    </source>
</evidence>
<dbReference type="CDD" id="cd01736">
    <property type="entry name" value="LSm14_N"/>
    <property type="match status" value="1"/>
</dbReference>
<comment type="caution">
    <text evidence="8">The sequence shown here is derived from an EMBL/GenBank/DDBJ whole genome shotgun (WGS) entry which is preliminary data.</text>
</comment>
<proteinExistence type="inferred from homology"/>
<reference evidence="8" key="1">
    <citation type="submission" date="2022-07" db="EMBL/GenBank/DDBJ databases">
        <authorList>
            <person name="Trinca V."/>
            <person name="Uliana J.V.C."/>
            <person name="Torres T.T."/>
            <person name="Ward R.J."/>
            <person name="Monesi N."/>
        </authorList>
    </citation>
    <scope>NUCLEOTIDE SEQUENCE</scope>
    <source>
        <strain evidence="8">HSMRA1968</strain>
        <tissue evidence="8">Whole embryos</tissue>
    </source>
</reference>
<feature type="domain" description="Sm" evidence="7">
    <location>
        <begin position="1"/>
        <end position="74"/>
    </location>
</feature>
<evidence type="ECO:0000259" key="6">
    <source>
        <dbReference type="PROSITE" id="PS51536"/>
    </source>
</evidence>
<dbReference type="Proteomes" id="UP001151699">
    <property type="component" value="Chromosome B"/>
</dbReference>
<dbReference type="PANTHER" id="PTHR13586:SF0">
    <property type="entry name" value="TRAILER HITCH, ISOFORM H"/>
    <property type="match status" value="1"/>
</dbReference>
<feature type="region of interest" description="Disordered" evidence="4">
    <location>
        <begin position="172"/>
        <end position="289"/>
    </location>
</feature>
<keyword evidence="9" id="KW-1185">Reference proteome</keyword>
<feature type="region of interest" description="Disordered" evidence="4">
    <location>
        <begin position="413"/>
        <end position="474"/>
    </location>
</feature>
<evidence type="ECO:0000259" key="7">
    <source>
        <dbReference type="PROSITE" id="PS52002"/>
    </source>
</evidence>
<dbReference type="InterPro" id="IPR010920">
    <property type="entry name" value="LSM_dom_sf"/>
</dbReference>
<feature type="compositionally biased region" description="Basic and acidic residues" evidence="4">
    <location>
        <begin position="221"/>
        <end position="238"/>
    </location>
</feature>
<evidence type="ECO:0000256" key="1">
    <source>
        <dbReference type="ARBA" id="ARBA00010415"/>
    </source>
</evidence>
<feature type="domain" description="TFG box profile" evidence="6">
    <location>
        <begin position="379"/>
        <end position="399"/>
    </location>
</feature>
<feature type="compositionally biased region" description="Polar residues" evidence="4">
    <location>
        <begin position="273"/>
        <end position="283"/>
    </location>
</feature>
<name>A0A9Q0N2T6_9DIPT</name>
<dbReference type="Gene3D" id="2.30.30.100">
    <property type="match status" value="1"/>
</dbReference>
<feature type="compositionally biased region" description="Polar residues" evidence="4">
    <location>
        <begin position="191"/>
        <end position="209"/>
    </location>
</feature>
<evidence type="ECO:0000256" key="3">
    <source>
        <dbReference type="PROSITE-ProRule" id="PRU00869"/>
    </source>
</evidence>
<dbReference type="PROSITE" id="PS51536">
    <property type="entry name" value="TFG"/>
    <property type="match status" value="1"/>
</dbReference>
<dbReference type="PANTHER" id="PTHR13586">
    <property type="entry name" value="SCD6 PROTEIN-RELATED"/>
    <property type="match status" value="1"/>
</dbReference>
<accession>A0A9Q0N2T6</accession>
<dbReference type="GO" id="GO:0033962">
    <property type="term" value="P:P-body assembly"/>
    <property type="evidence" value="ECO:0007669"/>
    <property type="project" value="TreeGrafter"/>
</dbReference>
<dbReference type="SUPFAM" id="SSF50182">
    <property type="entry name" value="Sm-like ribonucleoproteins"/>
    <property type="match status" value="1"/>
</dbReference>
<dbReference type="GO" id="GO:0034063">
    <property type="term" value="P:stress granule assembly"/>
    <property type="evidence" value="ECO:0007669"/>
    <property type="project" value="TreeGrafter"/>
</dbReference>
<dbReference type="PROSITE" id="PS52002">
    <property type="entry name" value="SM"/>
    <property type="match status" value="1"/>
</dbReference>
<feature type="domain" description="FFD box profile" evidence="5">
    <location>
        <begin position="355"/>
        <end position="371"/>
    </location>
</feature>
<comment type="similarity">
    <text evidence="1">Belongs to the LSM14 family.</text>
</comment>
<dbReference type="EMBL" id="WJQU01000002">
    <property type="protein sequence ID" value="KAJ6641987.1"/>
    <property type="molecule type" value="Genomic_DNA"/>
</dbReference>
<feature type="compositionally biased region" description="Polar residues" evidence="4">
    <location>
        <begin position="451"/>
        <end position="460"/>
    </location>
</feature>
<feature type="region of interest" description="Disordered" evidence="4">
    <location>
        <begin position="324"/>
        <end position="348"/>
    </location>
</feature>
<dbReference type="InterPro" id="IPR025761">
    <property type="entry name" value="FFD_box"/>
</dbReference>
<dbReference type="InterPro" id="IPR025609">
    <property type="entry name" value="Lsm14-like_N"/>
</dbReference>
<feature type="compositionally biased region" description="Low complexity" evidence="4">
    <location>
        <begin position="247"/>
        <end position="260"/>
    </location>
</feature>
<dbReference type="Pfam" id="PF09532">
    <property type="entry name" value="FDF"/>
    <property type="match status" value="1"/>
</dbReference>
<evidence type="ECO:0000256" key="2">
    <source>
        <dbReference type="PROSITE-ProRule" id="PRU00846"/>
    </source>
</evidence>
<feature type="short sequence motif" description="FFD box" evidence="2">
    <location>
        <begin position="355"/>
        <end position="371"/>
    </location>
</feature>
<dbReference type="InterPro" id="IPR025768">
    <property type="entry name" value="TFG_box"/>
</dbReference>
<evidence type="ECO:0000259" key="5">
    <source>
        <dbReference type="PROSITE" id="PS51513"/>
    </source>
</evidence>
<dbReference type="Pfam" id="PF12701">
    <property type="entry name" value="LSM14"/>
    <property type="match status" value="1"/>
</dbReference>
<sequence length="474" mass="52836">LGSKISLISKADIRYEGRLFTVDPIECTIALASVRSYGTEDRETQYPIHPQNQVYEYILFRGSDIKDIRVINTNVSVPNDPAIMQMHLPPTQQQSFSNTQYPGNMAHMGTPMGGQSFGNLYAPMSSSFTGQNLAPGAGSLNKSKQSSELNIAIPEPSTTTQLLDQGSLQEILSGGSRSTTPTSRKSPSHDIGTQVNQSRNEQTGNNSVRDNSRRGNRNKSQQRERKDSSKNEQVEHKTPQRNQQYHGNNQRNWNNNRGANVQMRGNRPRGRGMQQNFTQNLQGNKGRGKTIKFGKDYDFEEANKEFENMCLKNDNVKVGEEANAEQVNGETDKKDDSGNETGAGEHEVEEDYVGVGYDKTKSFFDNISCEAATDRTKGKTQKDWNQERKINSETFGVSARRGGFFSYRGRGGGYYNRNSMNPGGYRGNMNYNRGGNYRSRNYNRNYNSNSTGIPQQNNKSEQPDAGAVDTAAGN</sequence>
<dbReference type="GO" id="GO:0003729">
    <property type="term" value="F:mRNA binding"/>
    <property type="evidence" value="ECO:0007669"/>
    <property type="project" value="TreeGrafter"/>
</dbReference>
<dbReference type="OrthoDB" id="21539at2759"/>
<evidence type="ECO:0000313" key="8">
    <source>
        <dbReference type="EMBL" id="KAJ6641987.1"/>
    </source>
</evidence>
<protein>
    <submittedName>
        <fullName evidence="8">Protein LSM14 like A</fullName>
    </submittedName>
</protein>
<dbReference type="PROSITE" id="PS51513">
    <property type="entry name" value="FFD"/>
    <property type="match status" value="1"/>
</dbReference>
<dbReference type="InterPro" id="IPR019050">
    <property type="entry name" value="FDF_dom"/>
</dbReference>
<evidence type="ECO:0000256" key="4">
    <source>
        <dbReference type="SAM" id="MobiDB-lite"/>
    </source>
</evidence>
<dbReference type="SMART" id="SM01199">
    <property type="entry name" value="FDF"/>
    <property type="match status" value="1"/>
</dbReference>
<feature type="compositionally biased region" description="Low complexity" evidence="4">
    <location>
        <begin position="173"/>
        <end position="185"/>
    </location>
</feature>
<organism evidence="8 9">
    <name type="scientific">Pseudolycoriella hygida</name>
    <dbReference type="NCBI Taxonomy" id="35572"/>
    <lineage>
        <taxon>Eukaryota</taxon>
        <taxon>Metazoa</taxon>
        <taxon>Ecdysozoa</taxon>
        <taxon>Arthropoda</taxon>
        <taxon>Hexapoda</taxon>
        <taxon>Insecta</taxon>
        <taxon>Pterygota</taxon>
        <taxon>Neoptera</taxon>
        <taxon>Endopterygota</taxon>
        <taxon>Diptera</taxon>
        <taxon>Nematocera</taxon>
        <taxon>Sciaroidea</taxon>
        <taxon>Sciaridae</taxon>
        <taxon>Pseudolycoriella</taxon>
    </lineage>
</organism>
<dbReference type="GO" id="GO:0000932">
    <property type="term" value="C:P-body"/>
    <property type="evidence" value="ECO:0007669"/>
    <property type="project" value="TreeGrafter"/>
</dbReference>
<feature type="compositionally biased region" description="Low complexity" evidence="4">
    <location>
        <begin position="427"/>
        <end position="450"/>
    </location>
</feature>
<gene>
    <name evidence="8" type="primary">lsm14a</name>
    <name evidence="8" type="ORF">Bhyg_06932</name>
</gene>
<dbReference type="InterPro" id="IPR047575">
    <property type="entry name" value="Sm"/>
</dbReference>
<dbReference type="SMART" id="SM01271">
    <property type="entry name" value="LSM14"/>
    <property type="match status" value="1"/>
</dbReference>
<dbReference type="AlphaFoldDB" id="A0A9Q0N2T6"/>